<keyword evidence="2" id="KW-1185">Reference proteome</keyword>
<sequence length="104" mass="12027">MQNRISHIEPQRDEYGFWSHPEIPAMEAPDEVKAWLNENNLEYGRTNLEDDLNSDDPAWVAYFENGNPDCSLWQPTPPAGDGWIMAWITDTDDGPACVWVRYKD</sequence>
<dbReference type="AlphaFoldDB" id="A0A1B8HEH1"/>
<reference evidence="2" key="1">
    <citation type="submission" date="2016-06" db="EMBL/GenBank/DDBJ databases">
        <authorList>
            <person name="Butler K."/>
        </authorList>
    </citation>
    <scope>NUCLEOTIDE SEQUENCE [LARGE SCALE GENOMIC DNA]</scope>
    <source>
        <strain evidence="2">GCSL-Mp20</strain>
    </source>
</reference>
<dbReference type="Proteomes" id="UP000092377">
    <property type="component" value="Unassembled WGS sequence"/>
</dbReference>
<evidence type="ECO:0000313" key="2">
    <source>
        <dbReference type="Proteomes" id="UP000092377"/>
    </source>
</evidence>
<evidence type="ECO:0000313" key="1">
    <source>
        <dbReference type="EMBL" id="OBU07470.1"/>
    </source>
</evidence>
<accession>A0A1B8HEH1</accession>
<dbReference type="OrthoDB" id="6684064at2"/>
<organism evidence="1 2">
    <name type="scientific">Morganella psychrotolerans</name>
    <dbReference type="NCBI Taxonomy" id="368603"/>
    <lineage>
        <taxon>Bacteria</taxon>
        <taxon>Pseudomonadati</taxon>
        <taxon>Pseudomonadota</taxon>
        <taxon>Gammaproteobacteria</taxon>
        <taxon>Enterobacterales</taxon>
        <taxon>Morganellaceae</taxon>
        <taxon>Morganella</taxon>
    </lineage>
</organism>
<proteinExistence type="predicted"/>
<name>A0A1B8HEH1_9GAMM</name>
<protein>
    <submittedName>
        <fullName evidence="1">Uncharacterized protein</fullName>
    </submittedName>
</protein>
<dbReference type="EMBL" id="LZEY01000023">
    <property type="protein sequence ID" value="OBU07470.1"/>
    <property type="molecule type" value="Genomic_DNA"/>
</dbReference>
<comment type="caution">
    <text evidence="1">The sequence shown here is derived from an EMBL/GenBank/DDBJ whole genome shotgun (WGS) entry which is preliminary data.</text>
</comment>
<gene>
    <name evidence="1" type="ORF">AYY18_04325</name>
</gene>
<dbReference type="RefSeq" id="WP_067402146.1">
    <property type="nucleotide sequence ID" value="NZ_LZEY01000023.1"/>
</dbReference>